<keyword evidence="5" id="KW-1185">Reference proteome</keyword>
<dbReference type="GO" id="GO:0016747">
    <property type="term" value="F:acyltransferase activity, transferring groups other than amino-acyl groups"/>
    <property type="evidence" value="ECO:0007669"/>
    <property type="project" value="InterPro"/>
</dbReference>
<dbReference type="Proteomes" id="UP000654918">
    <property type="component" value="Unassembled WGS sequence"/>
</dbReference>
<sequence>MSDATIRNYHIDNFRFHNGSPAAPVQLAFLDLNPTASKTALVLTCFRDRLQPTLAFNDGALKHYRVIVVALCGNGESSSPSNMANPPSYFDYQDCVRMQHALLASHLGIEMLDVVVGFSMGGQCAYHWTLMHPNMVRNAVVICSSARTSRHNHQSLEGPKAALENSRDYEKQRGAPSASLAKPLAGLQAFGKAYSAWLTSPAWFEQEMYKSLGYESLSAWDHDFAGTNYHSWHPEDLLSKIRTWQKGDVTAIFASEDLSLEQACARIRARVLLLPCDTDQYFRWEASAREARWIPDATLRVIRSEWGHLAGLGVNRADKEWMDARIDEFLSQEDHDDGP</sequence>
<reference evidence="4" key="1">
    <citation type="journal article" date="2020" name="Phytopathology">
        <title>Genome Sequence Resources of Colletotrichum truncatum, C. plurivorum, C. musicola, and C. sojae: Four Species Pathogenic to Soybean (Glycine max).</title>
        <authorList>
            <person name="Rogerio F."/>
            <person name="Boufleur T.R."/>
            <person name="Ciampi-Guillardi M."/>
            <person name="Sukno S.A."/>
            <person name="Thon M.R."/>
            <person name="Massola Junior N.S."/>
            <person name="Baroncelli R."/>
        </authorList>
    </citation>
    <scope>NUCLEOTIDE SEQUENCE</scope>
    <source>
        <strain evidence="4">LFN00145</strain>
    </source>
</reference>
<comment type="similarity">
    <text evidence="1">Belongs to the AB hydrolase superfamily. MetX family.</text>
</comment>
<evidence type="ECO:0000256" key="1">
    <source>
        <dbReference type="ARBA" id="ARBA00006886"/>
    </source>
</evidence>
<dbReference type="Gene3D" id="3.40.50.1820">
    <property type="entry name" value="alpha/beta hydrolase"/>
    <property type="match status" value="1"/>
</dbReference>
<protein>
    <recommendedName>
        <fullName evidence="3">AB hydrolase-1 domain-containing protein</fullName>
    </recommendedName>
</protein>
<dbReference type="InterPro" id="IPR029058">
    <property type="entry name" value="AB_hydrolase_fold"/>
</dbReference>
<dbReference type="EMBL" id="WIGO01000388">
    <property type="protein sequence ID" value="KAF6814121.1"/>
    <property type="molecule type" value="Genomic_DNA"/>
</dbReference>
<dbReference type="SUPFAM" id="SSF53474">
    <property type="entry name" value="alpha/beta-Hydrolases"/>
    <property type="match status" value="1"/>
</dbReference>
<name>A0A8H6JK64_9PEZI</name>
<accession>A0A8H6JK64</accession>
<gene>
    <name evidence="4" type="ORF">CPLU01_14480</name>
</gene>
<evidence type="ECO:0000313" key="5">
    <source>
        <dbReference type="Proteomes" id="UP000654918"/>
    </source>
</evidence>
<dbReference type="AlphaFoldDB" id="A0A8H6JK64"/>
<dbReference type="InterPro" id="IPR008220">
    <property type="entry name" value="HAT_MetX-like"/>
</dbReference>
<comment type="caution">
    <text evidence="4">The sequence shown here is derived from an EMBL/GenBank/DDBJ whole genome shotgun (WGS) entry which is preliminary data.</text>
</comment>
<evidence type="ECO:0000256" key="2">
    <source>
        <dbReference type="SAM" id="MobiDB-lite"/>
    </source>
</evidence>
<dbReference type="InterPro" id="IPR000073">
    <property type="entry name" value="AB_hydrolase_1"/>
</dbReference>
<dbReference type="PANTHER" id="PTHR32268">
    <property type="entry name" value="HOMOSERINE O-ACETYLTRANSFERASE"/>
    <property type="match status" value="1"/>
</dbReference>
<dbReference type="PANTHER" id="PTHR32268:SF15">
    <property type="entry name" value="HOMOSERINE ACETYLTRANSFERASE FAMILY PROTEIN (AFU_ORTHOLOGUE AFUA_1G15350)"/>
    <property type="match status" value="1"/>
</dbReference>
<organism evidence="4 5">
    <name type="scientific">Colletotrichum plurivorum</name>
    <dbReference type="NCBI Taxonomy" id="2175906"/>
    <lineage>
        <taxon>Eukaryota</taxon>
        <taxon>Fungi</taxon>
        <taxon>Dikarya</taxon>
        <taxon>Ascomycota</taxon>
        <taxon>Pezizomycotina</taxon>
        <taxon>Sordariomycetes</taxon>
        <taxon>Hypocreomycetidae</taxon>
        <taxon>Glomerellales</taxon>
        <taxon>Glomerellaceae</taxon>
        <taxon>Colletotrichum</taxon>
        <taxon>Colletotrichum orchidearum species complex</taxon>
    </lineage>
</organism>
<dbReference type="Pfam" id="PF00561">
    <property type="entry name" value="Abhydrolase_1"/>
    <property type="match status" value="1"/>
</dbReference>
<feature type="domain" description="AB hydrolase-1" evidence="3">
    <location>
        <begin position="50"/>
        <end position="310"/>
    </location>
</feature>
<evidence type="ECO:0000313" key="4">
    <source>
        <dbReference type="EMBL" id="KAF6814121.1"/>
    </source>
</evidence>
<evidence type="ECO:0000259" key="3">
    <source>
        <dbReference type="Pfam" id="PF00561"/>
    </source>
</evidence>
<proteinExistence type="inferred from homology"/>
<feature type="region of interest" description="Disordered" evidence="2">
    <location>
        <begin position="151"/>
        <end position="175"/>
    </location>
</feature>